<proteinExistence type="predicted"/>
<dbReference type="GO" id="GO:0002376">
    <property type="term" value="P:immune system process"/>
    <property type="evidence" value="ECO:0007669"/>
    <property type="project" value="UniProtKB-KW"/>
</dbReference>
<keyword evidence="2" id="KW-0963">Cytoplasm</keyword>
<dbReference type="InterPro" id="IPR000967">
    <property type="entry name" value="Znf_NFX1"/>
</dbReference>
<evidence type="ECO:0000256" key="6">
    <source>
        <dbReference type="ARBA" id="ARBA00022833"/>
    </source>
</evidence>
<dbReference type="PANTHER" id="PTHR10887:SF341">
    <property type="entry name" value="NFX1-TYPE ZINC FINGER-CONTAINING PROTEIN 1"/>
    <property type="match status" value="1"/>
</dbReference>
<evidence type="ECO:0000256" key="8">
    <source>
        <dbReference type="SAM" id="MobiDB-lite"/>
    </source>
</evidence>
<sequence>MNRLGGGRTESRQHGVAVGDKGKVPATRSRGGRCRNSPGNTKSQWEVRGSRGRIGWVTTELESRFHRVIYPPLLPGLVQSEKRELPIGSGKRECYGSPSEPIGRRELITEVGASRTAQKTWIASGPGSREEVIDTQSRRNRHEGKYLIALARYLVLQGYSPEQITILTTYSGQLFYLKSERKNHHILKNVRISVVDNFQGEENDIILLSLVRSNPQANIGFLKTDNRVCVALSRAKKGLYIVGNMDNLTESSTIWPTIKETLVSQEALGTHLTLRCQIHTTQFTRVGAAEDFHSVPEGGCSLMCGANMPCGHVCNSICHILNREHTDYKCMERCERSPLKCPMEHDCEKLCWENCGECMIRVSKELPCGHTRELRCFMDPSTYKCPEMIVVELPDCGHEVEKPCNRDLTTYPCNHPCENRLPCGHSCEGNCHLRTDPDHIEFKCSKPCAKKNMGCSENHMCQKLCFLPCGDCLIEVKKKLPGCDHLHKVPCSSDPSEIVCQKRCTKYLDCGHPCPRKCNEPCGGCPVKTGLCAYRAGLNLWENTFEAIKDATVGARSVNIWCTAALCVNQTTVLQELPLQSRCRGSCLKMLKCGHQCDTLCCFPCTSKCKVMVPCITKPACCHAVMVPCFKQDLLMDPYNVELLSFCQVPCGTQLECGHRCQGTCGECLQGRIHKACVEKCGKTLICGHRCNIPCSESCPPCNRKCNLYRCKHSRCNEKCGEPCTPCKEFCDWECEHQRCTRRCHEICDRQPCQEPCKRRLICGHPCIGFCGETCPKLCRVCDKDQVTEIFFGQEDEDDARFVYLEDCKHIFESRGLEEWMKLSDGEIRTKVCPKCTTPITKTQRYMNIVKQVYNDVNAVKRKVFGFDTIDASIDKRVRVMNLLTQLTSTQYDYSKDSDLYRLLYNKLEGRLKGIRSKRRNKPSAMEIETLRVQIEVLCEIHKMVNGSELNAEPRAKLITRMDVLLIVLLRRQDKISNQEVEDIKLELMRFHRITQILRLESEYAFRANTLNHEITTPHQDACRIAYSIDKYTPEQDQDLRQALERFKAALNSAVKIIDKERKEIVTAMGMKQGHWYKCPNGHPYVITECGGAMVVGKCNECGADIGGSNHRLLSSNQLASEMDGAVRPAWPR</sequence>
<dbReference type="GO" id="GO:0005737">
    <property type="term" value="C:cytoplasm"/>
    <property type="evidence" value="ECO:0007669"/>
    <property type="project" value="UniProtKB-SubCell"/>
</dbReference>
<gene>
    <name evidence="10" type="ORF">TPSB3V08_LOCUS6589</name>
</gene>
<dbReference type="CDD" id="cd18808">
    <property type="entry name" value="SF1_C_Upf1"/>
    <property type="match status" value="1"/>
</dbReference>
<dbReference type="GO" id="GO:0031380">
    <property type="term" value="C:nuclear RNA-directed RNA polymerase complex"/>
    <property type="evidence" value="ECO:0007669"/>
    <property type="project" value="TreeGrafter"/>
</dbReference>
<keyword evidence="4" id="KW-0677">Repeat</keyword>
<dbReference type="GO" id="GO:0031048">
    <property type="term" value="P:regulatory ncRNA-mediated heterochromatin formation"/>
    <property type="evidence" value="ECO:0007669"/>
    <property type="project" value="TreeGrafter"/>
</dbReference>
<reference evidence="10" key="1">
    <citation type="submission" date="2020-11" db="EMBL/GenBank/DDBJ databases">
        <authorList>
            <person name="Tran Van P."/>
        </authorList>
    </citation>
    <scope>NUCLEOTIDE SEQUENCE</scope>
</reference>
<dbReference type="InterPro" id="IPR046439">
    <property type="entry name" value="ZF_RZ_dom"/>
</dbReference>
<dbReference type="AlphaFoldDB" id="A0A7R9H4G3"/>
<accession>A0A7R9H4G3</accession>
<dbReference type="SUPFAM" id="SSF52540">
    <property type="entry name" value="P-loop containing nucleoside triphosphate hydrolases"/>
    <property type="match status" value="1"/>
</dbReference>
<evidence type="ECO:0000313" key="10">
    <source>
        <dbReference type="EMBL" id="CAD7408894.1"/>
    </source>
</evidence>
<evidence type="ECO:0000256" key="2">
    <source>
        <dbReference type="ARBA" id="ARBA00022490"/>
    </source>
</evidence>
<comment type="subcellular location">
    <subcellularLocation>
        <location evidence="1">Cytoplasm</location>
    </subcellularLocation>
</comment>
<dbReference type="InterPro" id="IPR047187">
    <property type="entry name" value="SF1_C_Upf1"/>
</dbReference>
<evidence type="ECO:0000259" key="9">
    <source>
        <dbReference type="PROSITE" id="PS51981"/>
    </source>
</evidence>
<organism evidence="10">
    <name type="scientific">Timema poppense</name>
    <name type="common">Walking stick</name>
    <dbReference type="NCBI Taxonomy" id="170557"/>
    <lineage>
        <taxon>Eukaryota</taxon>
        <taxon>Metazoa</taxon>
        <taxon>Ecdysozoa</taxon>
        <taxon>Arthropoda</taxon>
        <taxon>Hexapoda</taxon>
        <taxon>Insecta</taxon>
        <taxon>Pterygota</taxon>
        <taxon>Neoptera</taxon>
        <taxon>Polyneoptera</taxon>
        <taxon>Phasmatodea</taxon>
        <taxon>Timematodea</taxon>
        <taxon>Timematoidea</taxon>
        <taxon>Timematidae</taxon>
        <taxon>Timema</taxon>
    </lineage>
</organism>
<evidence type="ECO:0000256" key="3">
    <source>
        <dbReference type="ARBA" id="ARBA00022723"/>
    </source>
</evidence>
<dbReference type="InterPro" id="IPR027417">
    <property type="entry name" value="P-loop_NTPase"/>
</dbReference>
<name>A0A7R9H4G3_TIMPO</name>
<dbReference type="SMART" id="SM00438">
    <property type="entry name" value="ZnF_NFX"/>
    <property type="match status" value="8"/>
</dbReference>
<keyword evidence="7" id="KW-0391">Immunity</keyword>
<dbReference type="PROSITE" id="PS51981">
    <property type="entry name" value="ZF_RZ"/>
    <property type="match status" value="1"/>
</dbReference>
<evidence type="ECO:0000256" key="7">
    <source>
        <dbReference type="ARBA" id="ARBA00022859"/>
    </source>
</evidence>
<dbReference type="EMBL" id="OD003916">
    <property type="protein sequence ID" value="CAD7408894.1"/>
    <property type="molecule type" value="Genomic_DNA"/>
</dbReference>
<dbReference type="Gene3D" id="3.40.50.300">
    <property type="entry name" value="P-loop containing nucleotide triphosphate hydrolases"/>
    <property type="match status" value="1"/>
</dbReference>
<dbReference type="Pfam" id="PF13087">
    <property type="entry name" value="AAA_12"/>
    <property type="match status" value="1"/>
</dbReference>
<keyword evidence="6" id="KW-0862">Zinc</keyword>
<dbReference type="PANTHER" id="PTHR10887">
    <property type="entry name" value="DNA2/NAM7 HELICASE FAMILY"/>
    <property type="match status" value="1"/>
</dbReference>
<dbReference type="InterPro" id="IPR045055">
    <property type="entry name" value="DNA2/NAM7-like"/>
</dbReference>
<protein>
    <recommendedName>
        <fullName evidence="9">RZ-type domain-containing protein</fullName>
    </recommendedName>
</protein>
<dbReference type="InterPro" id="IPR041679">
    <property type="entry name" value="DNA2/NAM7-like_C"/>
</dbReference>
<dbReference type="Pfam" id="PF20173">
    <property type="entry name" value="ZnF_RZ-type"/>
    <property type="match status" value="1"/>
</dbReference>
<feature type="region of interest" description="Disordered" evidence="8">
    <location>
        <begin position="1"/>
        <end position="46"/>
    </location>
</feature>
<evidence type="ECO:0000256" key="5">
    <source>
        <dbReference type="ARBA" id="ARBA00022771"/>
    </source>
</evidence>
<feature type="domain" description="RZ-type" evidence="9">
    <location>
        <begin position="1057"/>
        <end position="1126"/>
    </location>
</feature>
<evidence type="ECO:0000256" key="4">
    <source>
        <dbReference type="ARBA" id="ARBA00022737"/>
    </source>
</evidence>
<dbReference type="GO" id="GO:0008270">
    <property type="term" value="F:zinc ion binding"/>
    <property type="evidence" value="ECO:0007669"/>
    <property type="project" value="UniProtKB-KW"/>
</dbReference>
<keyword evidence="5" id="KW-0863">Zinc-finger</keyword>
<keyword evidence="3" id="KW-0479">Metal-binding</keyword>
<evidence type="ECO:0000256" key="1">
    <source>
        <dbReference type="ARBA" id="ARBA00004496"/>
    </source>
</evidence>